<dbReference type="InterPro" id="IPR054722">
    <property type="entry name" value="PolX-like_BBD"/>
</dbReference>
<feature type="domain" description="Integrase catalytic" evidence="3">
    <location>
        <begin position="204"/>
        <end position="380"/>
    </location>
</feature>
<evidence type="ECO:0000259" key="3">
    <source>
        <dbReference type="PROSITE" id="PS50994"/>
    </source>
</evidence>
<dbReference type="GO" id="GO:0008233">
    <property type="term" value="F:peptidase activity"/>
    <property type="evidence" value="ECO:0007669"/>
    <property type="project" value="UniProtKB-KW"/>
</dbReference>
<dbReference type="Gene3D" id="3.30.420.10">
    <property type="entry name" value="Ribonuclease H-like superfamily/Ribonuclease H"/>
    <property type="match status" value="1"/>
</dbReference>
<evidence type="ECO:0000256" key="2">
    <source>
        <dbReference type="SAM" id="MobiDB-lite"/>
    </source>
</evidence>
<organism evidence="4">
    <name type="scientific">Tanacetum cinerariifolium</name>
    <name type="common">Dalmatian daisy</name>
    <name type="synonym">Chrysanthemum cinerariifolium</name>
    <dbReference type="NCBI Taxonomy" id="118510"/>
    <lineage>
        <taxon>Eukaryota</taxon>
        <taxon>Viridiplantae</taxon>
        <taxon>Streptophyta</taxon>
        <taxon>Embryophyta</taxon>
        <taxon>Tracheophyta</taxon>
        <taxon>Spermatophyta</taxon>
        <taxon>Magnoliopsida</taxon>
        <taxon>eudicotyledons</taxon>
        <taxon>Gunneridae</taxon>
        <taxon>Pentapetalae</taxon>
        <taxon>asterids</taxon>
        <taxon>campanulids</taxon>
        <taxon>Asterales</taxon>
        <taxon>Asteraceae</taxon>
        <taxon>Asteroideae</taxon>
        <taxon>Anthemideae</taxon>
        <taxon>Anthemidinae</taxon>
        <taxon>Tanacetum</taxon>
    </lineage>
</organism>
<evidence type="ECO:0000313" key="4">
    <source>
        <dbReference type="EMBL" id="GEU50950.1"/>
    </source>
</evidence>
<protein>
    <submittedName>
        <fullName evidence="4">Retrovirus-related Pol polyprotein from transposon TNT 1-94</fullName>
    </submittedName>
</protein>
<evidence type="ECO:0000256" key="1">
    <source>
        <dbReference type="ARBA" id="ARBA00022670"/>
    </source>
</evidence>
<dbReference type="GO" id="GO:0015074">
    <property type="term" value="P:DNA integration"/>
    <property type="evidence" value="ECO:0007669"/>
    <property type="project" value="InterPro"/>
</dbReference>
<dbReference type="InterPro" id="IPR039537">
    <property type="entry name" value="Retrotran_Ty1/copia-like"/>
</dbReference>
<dbReference type="Pfam" id="PF22936">
    <property type="entry name" value="Pol_BBD"/>
    <property type="match status" value="1"/>
</dbReference>
<dbReference type="PANTHER" id="PTHR42648:SF28">
    <property type="entry name" value="TRANSPOSON-ENCODED PROTEIN WITH RIBONUCLEASE H-LIKE AND RETROVIRUS ZINC FINGER-LIKE DOMAINS"/>
    <property type="match status" value="1"/>
</dbReference>
<dbReference type="Pfam" id="PF25597">
    <property type="entry name" value="SH3_retrovirus"/>
    <property type="match status" value="1"/>
</dbReference>
<keyword evidence="1" id="KW-0378">Hydrolase</keyword>
<dbReference type="InterPro" id="IPR057670">
    <property type="entry name" value="SH3_retrovirus"/>
</dbReference>
<dbReference type="GO" id="GO:0003676">
    <property type="term" value="F:nucleic acid binding"/>
    <property type="evidence" value="ECO:0007669"/>
    <property type="project" value="InterPro"/>
</dbReference>
<feature type="compositionally biased region" description="Basic and acidic residues" evidence="2">
    <location>
        <begin position="472"/>
        <end position="501"/>
    </location>
</feature>
<dbReference type="PROSITE" id="PS50994">
    <property type="entry name" value="INTEGRASE"/>
    <property type="match status" value="1"/>
</dbReference>
<proteinExistence type="predicted"/>
<dbReference type="GO" id="GO:0006508">
    <property type="term" value="P:proteolysis"/>
    <property type="evidence" value="ECO:0007669"/>
    <property type="project" value="UniProtKB-KW"/>
</dbReference>
<dbReference type="CDD" id="cd09272">
    <property type="entry name" value="RNase_HI_RT_Ty1"/>
    <property type="match status" value="1"/>
</dbReference>
<dbReference type="AlphaFoldDB" id="A0A6L2KQB0"/>
<reference evidence="4" key="1">
    <citation type="journal article" date="2019" name="Sci. Rep.">
        <title>Draft genome of Tanacetum cinerariifolium, the natural source of mosquito coil.</title>
        <authorList>
            <person name="Yamashiro T."/>
            <person name="Shiraishi A."/>
            <person name="Satake H."/>
            <person name="Nakayama K."/>
        </authorList>
    </citation>
    <scope>NUCLEOTIDE SEQUENCE</scope>
</reference>
<comment type="caution">
    <text evidence="4">The sequence shown here is derived from an EMBL/GenBank/DDBJ whole genome shotgun (WGS) entry which is preliminary data.</text>
</comment>
<name>A0A6L2KQB0_TANCI</name>
<dbReference type="PANTHER" id="PTHR42648">
    <property type="entry name" value="TRANSPOSASE, PUTATIVE-RELATED"/>
    <property type="match status" value="1"/>
</dbReference>
<dbReference type="InterPro" id="IPR012337">
    <property type="entry name" value="RNaseH-like_sf"/>
</dbReference>
<accession>A0A6L2KQB0</accession>
<dbReference type="InterPro" id="IPR036397">
    <property type="entry name" value="RNaseH_sf"/>
</dbReference>
<dbReference type="EMBL" id="BKCJ010002791">
    <property type="protein sequence ID" value="GEU50950.1"/>
    <property type="molecule type" value="Genomic_DNA"/>
</dbReference>
<feature type="region of interest" description="Disordered" evidence="2">
    <location>
        <begin position="472"/>
        <end position="503"/>
    </location>
</feature>
<dbReference type="InterPro" id="IPR001584">
    <property type="entry name" value="Integrase_cat-core"/>
</dbReference>
<dbReference type="SUPFAM" id="SSF53098">
    <property type="entry name" value="Ribonuclease H-like"/>
    <property type="match status" value="1"/>
</dbReference>
<sequence length="726" mass="82870">MKEGSALKDHLDALNSILMDLKNVEVKIEDKAAALVSSPPSFKNFMNSFVVGKNTISLEDVRPDCILESFVIKHRELLNLNLSAYQLRVKIGVDIKHKKAKEKEKGKVEAVAKDDSSSECDVSLTAGMSSWVTIHHATLLALEQFKKMHDGVVRTLLTDVHHVPDLKKNLISLGVLDSKGFKYTSKNDVLRVSKGALLVMKATKGHAHIEQARTLDNHKVARLEFYEHCVIGKQKRYFLSIIDGFSRMTWVCMMKHKSEAFEKFKHWNILIENQTGRKIKRLRTHNDLDFCSREFNDFYKDEGISRHYTVCYTPQQNRVAERMNSSLLERTRSLILNAGLDKSFLAKALNTSTAIDTAIDCKTLIEEWSRKPAYYSKLRVFGCPAYYHVSEGKLDPRGEKVIFMGYGDGVKGYRIWSPSEIRVIFSRDVTFDEDYLFHMKQDPAESKLEDGVSEKVEDVPKQVKHVVPVDTDHDVTSMDDHTDLPHLEHEQDRSIDKDSPRRNAKAPTRFGFEDYVAYALQVVEEIESLHKTKTWELVKLPERRKVVGLAKDIEEVNKLKILLNTKFDMKNLGAARKILANFCLSTTCVPQTEAEIEYMSRIPYASTVGSLMYATVCTTPDIAHVVSWKATLQSSVTLSTTEAEYMALTEATKEGIWLKCLIEDLGFPQDQATVFCDSMSAICLAKDQVYHDLTKHRDVRYHFIRTERRIKVKKIDIQDNPANVFT</sequence>
<keyword evidence="1" id="KW-0645">Protease</keyword>
<gene>
    <name evidence="4" type="ORF">Tci_022928</name>
</gene>